<comment type="caution">
    <text evidence="1">The sequence shown here is derived from an EMBL/GenBank/DDBJ whole genome shotgun (WGS) entry which is preliminary data.</text>
</comment>
<accession>A0A2G8RYM5</accession>
<dbReference type="OrthoDB" id="2773795at2759"/>
<name>A0A2G8RYM5_9APHY</name>
<dbReference type="EMBL" id="AYKW01000043">
    <property type="protein sequence ID" value="PIL26629.1"/>
    <property type="molecule type" value="Genomic_DNA"/>
</dbReference>
<proteinExistence type="predicted"/>
<organism evidence="1 2">
    <name type="scientific">Ganoderma sinense ZZ0214-1</name>
    <dbReference type="NCBI Taxonomy" id="1077348"/>
    <lineage>
        <taxon>Eukaryota</taxon>
        <taxon>Fungi</taxon>
        <taxon>Dikarya</taxon>
        <taxon>Basidiomycota</taxon>
        <taxon>Agaricomycotina</taxon>
        <taxon>Agaricomycetes</taxon>
        <taxon>Polyporales</taxon>
        <taxon>Polyporaceae</taxon>
        <taxon>Ganoderma</taxon>
    </lineage>
</organism>
<evidence type="ECO:0008006" key="3">
    <source>
        <dbReference type="Google" id="ProtNLM"/>
    </source>
</evidence>
<evidence type="ECO:0000313" key="2">
    <source>
        <dbReference type="Proteomes" id="UP000230002"/>
    </source>
</evidence>
<dbReference type="AlphaFoldDB" id="A0A2G8RYM5"/>
<gene>
    <name evidence="1" type="ORF">GSI_11295</name>
</gene>
<keyword evidence="2" id="KW-1185">Reference proteome</keyword>
<reference evidence="1 2" key="1">
    <citation type="journal article" date="2015" name="Sci. Rep.">
        <title>Chromosome-level genome map provides insights into diverse defense mechanisms in the medicinal fungus Ganoderma sinense.</title>
        <authorList>
            <person name="Zhu Y."/>
            <person name="Xu J."/>
            <person name="Sun C."/>
            <person name="Zhou S."/>
            <person name="Xu H."/>
            <person name="Nelson D.R."/>
            <person name="Qian J."/>
            <person name="Song J."/>
            <person name="Luo H."/>
            <person name="Xiang L."/>
            <person name="Li Y."/>
            <person name="Xu Z."/>
            <person name="Ji A."/>
            <person name="Wang L."/>
            <person name="Lu S."/>
            <person name="Hayward A."/>
            <person name="Sun W."/>
            <person name="Li X."/>
            <person name="Schwartz D.C."/>
            <person name="Wang Y."/>
            <person name="Chen S."/>
        </authorList>
    </citation>
    <scope>NUCLEOTIDE SEQUENCE [LARGE SCALE GENOMIC DNA]</scope>
    <source>
        <strain evidence="1 2">ZZ0214-1</strain>
    </source>
</reference>
<protein>
    <recommendedName>
        <fullName evidence="3">F-box domain-containing protein</fullName>
    </recommendedName>
</protein>
<dbReference type="STRING" id="1077348.A0A2G8RYM5"/>
<sequence>MDVENSRSLPLHIPTEICENIIDMLYSLETEDTLKNISTLHSCALVCRAWRVRSQRTLFYLVQLTDTTSFRRLSKILDDSRHLRDYVYQVELTGHYLHSTTSIFATFPAVFAGKLPNLFRIEVVHFPDTEETPFPRTSDSPKARALPYVPLHPRFSAFLSAFTAVSVLYLQDTTFRTFSEFARMINALPNLEELACDSIRWIAPGGSHPGADFMKQPEWAAGKDTLPPFAPKLRKLGLYDVAIYGAKRLIWTRGPHLAQLYLTIPLSSSPEEPADEILRGLGTITEAWLETIDAPPLSGEIRDHQQVKYTLEVDMYEWEAEMRWWLDHLEGCFPNWVKSGRLELTLPSPRGVYDEWADEKQSSLSGAVAPSKLEEVDFGSLSKLSECA</sequence>
<dbReference type="Proteomes" id="UP000230002">
    <property type="component" value="Unassembled WGS sequence"/>
</dbReference>
<evidence type="ECO:0000313" key="1">
    <source>
        <dbReference type="EMBL" id="PIL26629.1"/>
    </source>
</evidence>